<evidence type="ECO:0000313" key="1">
    <source>
        <dbReference type="EMBL" id="MBE1492268.1"/>
    </source>
</evidence>
<proteinExistence type="predicted"/>
<dbReference type="InterPro" id="IPR032349">
    <property type="entry name" value="DUF4865"/>
</dbReference>
<protein>
    <recommendedName>
        <fullName evidence="3">DUF4865 domain-containing protein</fullName>
    </recommendedName>
</protein>
<sequence>MPPGDRRFMYAKQYEITLPADYDMRIIRKRVADFGHLLDDRAGLGLKAYLIRERSSDGSPVNQYAPFYLWNDVGAMAQFLAGGGGFQGIIRDFGRPTVAHWTGIASVAGPGRKFVPRAASRRLTPLPVDPETEATGLGLTARIEQENAALALLARRDGVHTAALAIDPQHWQLLRFVLWSDAVPADEQATERYEVLHLSAPGLAELPNGRTW</sequence>
<dbReference type="EMBL" id="JADBEB010000001">
    <property type="protein sequence ID" value="MBE1492268.1"/>
    <property type="molecule type" value="Genomic_DNA"/>
</dbReference>
<name>A0A927R3Y3_9ACTN</name>
<reference evidence="1" key="1">
    <citation type="submission" date="2020-10" db="EMBL/GenBank/DDBJ databases">
        <title>Sequencing the genomes of 1000 actinobacteria strains.</title>
        <authorList>
            <person name="Klenk H.-P."/>
        </authorList>
    </citation>
    <scope>NUCLEOTIDE SEQUENCE</scope>
    <source>
        <strain evidence="1">DSM 46832</strain>
    </source>
</reference>
<comment type="caution">
    <text evidence="1">The sequence shown here is derived from an EMBL/GenBank/DDBJ whole genome shotgun (WGS) entry which is preliminary data.</text>
</comment>
<evidence type="ECO:0008006" key="3">
    <source>
        <dbReference type="Google" id="ProtNLM"/>
    </source>
</evidence>
<organism evidence="1 2">
    <name type="scientific">Plantactinospora soyae</name>
    <dbReference type="NCBI Taxonomy" id="1544732"/>
    <lineage>
        <taxon>Bacteria</taxon>
        <taxon>Bacillati</taxon>
        <taxon>Actinomycetota</taxon>
        <taxon>Actinomycetes</taxon>
        <taxon>Micromonosporales</taxon>
        <taxon>Micromonosporaceae</taxon>
        <taxon>Plantactinospora</taxon>
    </lineage>
</organism>
<dbReference type="AlphaFoldDB" id="A0A927R3Y3"/>
<dbReference type="RefSeq" id="WP_225945914.1">
    <property type="nucleotide sequence ID" value="NZ_JADBEB010000001.1"/>
</dbReference>
<evidence type="ECO:0000313" key="2">
    <source>
        <dbReference type="Proteomes" id="UP000649753"/>
    </source>
</evidence>
<keyword evidence="2" id="KW-1185">Reference proteome</keyword>
<dbReference type="Proteomes" id="UP000649753">
    <property type="component" value="Unassembled WGS sequence"/>
</dbReference>
<gene>
    <name evidence="1" type="ORF">H4W31_007906</name>
</gene>
<accession>A0A927R3Y3</accession>
<dbReference type="Pfam" id="PF16157">
    <property type="entry name" value="DUF4865"/>
    <property type="match status" value="1"/>
</dbReference>